<dbReference type="Gene3D" id="3.30.420.10">
    <property type="entry name" value="Ribonuclease H-like superfamily/Ribonuclease H"/>
    <property type="match status" value="2"/>
</dbReference>
<gene>
    <name evidence="6" type="ORF">IPV69_26260</name>
</gene>
<dbReference type="GO" id="GO:0006298">
    <property type="term" value="P:mismatch repair"/>
    <property type="evidence" value="ECO:0007669"/>
    <property type="project" value="TreeGrafter"/>
</dbReference>
<dbReference type="GO" id="GO:0003723">
    <property type="term" value="F:RNA binding"/>
    <property type="evidence" value="ECO:0007669"/>
    <property type="project" value="InterPro"/>
</dbReference>
<evidence type="ECO:0000256" key="2">
    <source>
        <dbReference type="ARBA" id="ARBA00004496"/>
    </source>
</evidence>
<evidence type="ECO:0000313" key="7">
    <source>
        <dbReference type="Proteomes" id="UP000593765"/>
    </source>
</evidence>
<evidence type="ECO:0000256" key="5">
    <source>
        <dbReference type="ARBA" id="ARBA00022490"/>
    </source>
</evidence>
<protein>
    <recommendedName>
        <fullName evidence="4">Ribonuclease HIII</fullName>
    </recommendedName>
</protein>
<dbReference type="GO" id="GO:0043137">
    <property type="term" value="P:DNA replication, removal of RNA primer"/>
    <property type="evidence" value="ECO:0007669"/>
    <property type="project" value="TreeGrafter"/>
</dbReference>
<evidence type="ECO:0000256" key="1">
    <source>
        <dbReference type="ARBA" id="ARBA00004065"/>
    </source>
</evidence>
<dbReference type="EMBL" id="CP063458">
    <property type="protein sequence ID" value="QOV89650.1"/>
    <property type="molecule type" value="Genomic_DNA"/>
</dbReference>
<dbReference type="Proteomes" id="UP000593765">
    <property type="component" value="Chromosome"/>
</dbReference>
<dbReference type="SUPFAM" id="SSF53098">
    <property type="entry name" value="Ribonuclease H-like"/>
    <property type="match status" value="1"/>
</dbReference>
<dbReference type="PANTHER" id="PTHR10954:SF23">
    <property type="entry name" value="RIBONUCLEASE"/>
    <property type="match status" value="1"/>
</dbReference>
<dbReference type="GO" id="GO:0005737">
    <property type="term" value="C:cytoplasm"/>
    <property type="evidence" value="ECO:0007669"/>
    <property type="project" value="UniProtKB-SubCell"/>
</dbReference>
<reference evidence="6 7" key="1">
    <citation type="submission" date="2020-10" db="EMBL/GenBank/DDBJ databases">
        <title>Wide distribution of Phycisphaera-like planctomycetes from WD2101 soil group in peatlands and genome analysis of the first cultivated representative.</title>
        <authorList>
            <person name="Dedysh S.N."/>
            <person name="Beletsky A.V."/>
            <person name="Ivanova A."/>
            <person name="Kulichevskaya I.S."/>
            <person name="Suzina N.E."/>
            <person name="Philippov D.A."/>
            <person name="Rakitin A.L."/>
            <person name="Mardanov A.V."/>
            <person name="Ravin N.V."/>
        </authorList>
    </citation>
    <scope>NUCLEOTIDE SEQUENCE [LARGE SCALE GENOMIC DNA]</scope>
    <source>
        <strain evidence="6 7">M1803</strain>
    </source>
</reference>
<evidence type="ECO:0000313" key="6">
    <source>
        <dbReference type="EMBL" id="QOV89650.1"/>
    </source>
</evidence>
<comment type="function">
    <text evidence="1">Endonuclease that specifically degrades the RNA of RNA-DNA hybrids.</text>
</comment>
<dbReference type="InterPro" id="IPR012337">
    <property type="entry name" value="RNaseH-like_sf"/>
</dbReference>
<proteinExistence type="inferred from homology"/>
<keyword evidence="5" id="KW-0963">Cytoplasm</keyword>
<comment type="similarity">
    <text evidence="3">Belongs to the RNase HII family. RnhC subfamily.</text>
</comment>
<dbReference type="RefSeq" id="WP_206292702.1">
    <property type="nucleotide sequence ID" value="NZ_CP063458.1"/>
</dbReference>
<name>A0A7M2WYU2_9BACT</name>
<dbReference type="InterPro" id="IPR001352">
    <property type="entry name" value="RNase_HII/HIII"/>
</dbReference>
<dbReference type="KEGG" id="hbs:IPV69_26260"/>
<accession>A0A7M2WYU2</accession>
<sequence>MGYPAAMIVAGIDEAGYGPLLGPLVVGCCAFDIGESDTAPTTDAADGGIAVADVVTTLPCVWTRLKKYVSRHRSKTGKKLHINDSKQVYSPSVGLKELERSVLATVAAMGQMPDTLDGLVARLAPHATRELAEHPWYTPAADEPFPCEQDGLPIRLFAKSLTAEMAAKQSRCVHLAARIVSERPYNRMLAATRNKASVLFTQAATHLDFLLRTYGEQNLYVFCDRQGGRSSYGHLLRTSFEDWSLEIVEEVDGRSEYRLHRNGHTATILFAEKAEAQCLPVAMASMVSKYFREALMRRFNAWWRQHEPSVEPTAGYYNDGLRFLDDVAAARQRLRIRDDDLIRTK</sequence>
<dbReference type="PANTHER" id="PTHR10954">
    <property type="entry name" value="RIBONUCLEASE H2 SUBUNIT A"/>
    <property type="match status" value="1"/>
</dbReference>
<evidence type="ECO:0000256" key="4">
    <source>
        <dbReference type="ARBA" id="ARBA00021407"/>
    </source>
</evidence>
<dbReference type="InterPro" id="IPR036397">
    <property type="entry name" value="RNaseH_sf"/>
</dbReference>
<organism evidence="6 7">
    <name type="scientific">Humisphaera borealis</name>
    <dbReference type="NCBI Taxonomy" id="2807512"/>
    <lineage>
        <taxon>Bacteria</taxon>
        <taxon>Pseudomonadati</taxon>
        <taxon>Planctomycetota</taxon>
        <taxon>Phycisphaerae</taxon>
        <taxon>Tepidisphaerales</taxon>
        <taxon>Tepidisphaeraceae</taxon>
        <taxon>Humisphaera</taxon>
    </lineage>
</organism>
<comment type="subcellular location">
    <subcellularLocation>
        <location evidence="2">Cytoplasm</location>
    </subcellularLocation>
</comment>
<dbReference type="GO" id="GO:0004523">
    <property type="term" value="F:RNA-DNA hybrid ribonuclease activity"/>
    <property type="evidence" value="ECO:0007669"/>
    <property type="project" value="InterPro"/>
</dbReference>
<dbReference type="AlphaFoldDB" id="A0A7M2WYU2"/>
<keyword evidence="7" id="KW-1185">Reference proteome</keyword>
<evidence type="ECO:0000256" key="3">
    <source>
        <dbReference type="ARBA" id="ARBA00008378"/>
    </source>
</evidence>
<dbReference type="GO" id="GO:0032299">
    <property type="term" value="C:ribonuclease H2 complex"/>
    <property type="evidence" value="ECO:0007669"/>
    <property type="project" value="TreeGrafter"/>
</dbReference>